<name>A0A0H5QS16_9EUKA</name>
<dbReference type="AlphaFoldDB" id="A0A0H5QS16"/>
<feature type="non-terminal residue" evidence="1">
    <location>
        <position position="111"/>
    </location>
</feature>
<protein>
    <submittedName>
        <fullName evidence="1">Uncharacterized protein</fullName>
    </submittedName>
</protein>
<evidence type="ECO:0000313" key="1">
    <source>
        <dbReference type="EMBL" id="CRZ04803.1"/>
    </source>
</evidence>
<accession>A0A0H5QS16</accession>
<organism evidence="1">
    <name type="scientific">Spongospora subterranea</name>
    <dbReference type="NCBI Taxonomy" id="70186"/>
    <lineage>
        <taxon>Eukaryota</taxon>
        <taxon>Sar</taxon>
        <taxon>Rhizaria</taxon>
        <taxon>Endomyxa</taxon>
        <taxon>Phytomyxea</taxon>
        <taxon>Plasmodiophorida</taxon>
        <taxon>Plasmodiophoridae</taxon>
        <taxon>Spongospora</taxon>
    </lineage>
</organism>
<reference evidence="1" key="1">
    <citation type="submission" date="2015-04" db="EMBL/GenBank/DDBJ databases">
        <title>The genome sequence of the plant pathogenic Rhizarian Plasmodiophora brassicae reveals insights in its biotrophic life cycle and the origin of chitin synthesis.</title>
        <authorList>
            <person name="Schwelm A."/>
            <person name="Fogelqvist J."/>
            <person name="Knaust A."/>
            <person name="Julke S."/>
            <person name="Lilja T."/>
            <person name="Dhandapani V."/>
            <person name="Bonilla-Rosso G."/>
            <person name="Karlsson M."/>
            <person name="Shevchenko A."/>
            <person name="Choi S.R."/>
            <person name="Kim H.G."/>
            <person name="Park J.Y."/>
            <person name="Lim Y.P."/>
            <person name="Ludwig-Muller J."/>
            <person name="Dixelius C."/>
        </authorList>
    </citation>
    <scope>NUCLEOTIDE SEQUENCE</scope>
    <source>
        <tissue evidence="1">Potato root galls</tissue>
    </source>
</reference>
<dbReference type="EMBL" id="HACM01004361">
    <property type="protein sequence ID" value="CRZ04803.1"/>
    <property type="molecule type" value="Transcribed_RNA"/>
</dbReference>
<proteinExistence type="predicted"/>
<sequence>LFQTRWGKSFAHRSFGVKRCPGRGTNHDTCGYERMKIGRNPDNRDNDSGLLDLKNLVLAVSLSKSAEEKLNLCWKFSEKYRSSCTNARDLHRSYYFQSPKPIWGCFVHHCG</sequence>
<feature type="non-terminal residue" evidence="1">
    <location>
        <position position="1"/>
    </location>
</feature>